<evidence type="ECO:0000313" key="4">
    <source>
        <dbReference type="Proteomes" id="UP001357223"/>
    </source>
</evidence>
<dbReference type="Proteomes" id="UP001357223">
    <property type="component" value="Chromosome"/>
</dbReference>
<proteinExistence type="predicted"/>
<dbReference type="PANTHER" id="PTHR43143:SF5">
    <property type="entry name" value="SECRETED PROTEIN"/>
    <property type="match status" value="1"/>
</dbReference>
<dbReference type="Gene3D" id="3.60.21.10">
    <property type="match status" value="1"/>
</dbReference>
<evidence type="ECO:0000259" key="2">
    <source>
        <dbReference type="PROSITE" id="PS51841"/>
    </source>
</evidence>
<dbReference type="PANTHER" id="PTHR43143">
    <property type="entry name" value="METALLOPHOSPHOESTERASE, CALCINEURIN SUPERFAMILY"/>
    <property type="match status" value="1"/>
</dbReference>
<feature type="domain" description="LTD" evidence="2">
    <location>
        <begin position="359"/>
        <end position="488"/>
    </location>
</feature>
<feature type="domain" description="LTD" evidence="2">
    <location>
        <begin position="63"/>
        <end position="217"/>
    </location>
</feature>
<gene>
    <name evidence="3" type="ORF">R4Z09_19715</name>
</gene>
<dbReference type="InterPro" id="IPR029052">
    <property type="entry name" value="Metallo-depent_PP-like"/>
</dbReference>
<feature type="region of interest" description="Disordered" evidence="1">
    <location>
        <begin position="36"/>
        <end position="60"/>
    </location>
</feature>
<reference evidence="3 4" key="1">
    <citation type="submission" date="2023-10" db="EMBL/GenBank/DDBJ databases">
        <title>Niallia locisalis sp.nov. isolated from a salt pond sample.</title>
        <authorList>
            <person name="Li X.-J."/>
            <person name="Dong L."/>
        </authorList>
    </citation>
    <scope>NUCLEOTIDE SEQUENCE [LARGE SCALE GENOMIC DNA]</scope>
    <source>
        <strain evidence="3 4">DSM 29761</strain>
    </source>
</reference>
<dbReference type="InterPro" id="IPR036415">
    <property type="entry name" value="Lamin_tail_dom_sf"/>
</dbReference>
<dbReference type="InterPro" id="IPR001322">
    <property type="entry name" value="Lamin_tail_dom"/>
</dbReference>
<protein>
    <submittedName>
        <fullName evidence="3">Lamin tail domain-containing protein</fullName>
    </submittedName>
</protein>
<dbReference type="InterPro" id="IPR004843">
    <property type="entry name" value="Calcineurin-like_PHP"/>
</dbReference>
<dbReference type="PIRSF" id="PIRSF036444">
    <property type="entry name" value="Pesterase_YvnB"/>
    <property type="match status" value="1"/>
</dbReference>
<dbReference type="Gene3D" id="2.60.40.1260">
    <property type="entry name" value="Lamin Tail domain"/>
    <property type="match status" value="1"/>
</dbReference>
<dbReference type="RefSeq" id="WP_338448441.1">
    <property type="nucleotide sequence ID" value="NZ_CP137640.1"/>
</dbReference>
<organism evidence="3 4">
    <name type="scientific">Niallia oryzisoli</name>
    <dbReference type="NCBI Taxonomy" id="1737571"/>
    <lineage>
        <taxon>Bacteria</taxon>
        <taxon>Bacillati</taxon>
        <taxon>Bacillota</taxon>
        <taxon>Bacilli</taxon>
        <taxon>Bacillales</taxon>
        <taxon>Bacillaceae</taxon>
        <taxon>Niallia</taxon>
    </lineage>
</organism>
<keyword evidence="4" id="KW-1185">Reference proteome</keyword>
<dbReference type="PROSITE" id="PS51841">
    <property type="entry name" value="LTD"/>
    <property type="match status" value="2"/>
</dbReference>
<evidence type="ECO:0000256" key="1">
    <source>
        <dbReference type="SAM" id="MobiDB-lite"/>
    </source>
</evidence>
<dbReference type="EMBL" id="CP137640">
    <property type="protein sequence ID" value="WVX79507.1"/>
    <property type="molecule type" value="Genomic_DNA"/>
</dbReference>
<dbReference type="Pfam" id="PF00149">
    <property type="entry name" value="Metallophos"/>
    <property type="match status" value="1"/>
</dbReference>
<sequence>MKKKGEMNLFFKYLIVFCLIFIQLTPIVSIVHAEEGGENPSSNDTEVKSTKEAANSTAADINSPSAVQENSNVYPPLLITEISPDSAGSDDYEFFEVYNNTNQPLSLNNYTFSYVYTDGGSADKAFPIPENTVIQPQQTLVFWFNNQGKAPADFNAFFNTNLPEEQIISYKDQFPGFSNGGNRGLAIKNKAGQTIVSASYLPGETGAGKVVQYQYPKTNTEMDKLATLANPTPGTSESIQVPAIPVNLDEIPEDLVAPVIEHTPVTGSEAYIDIVVEAKITDDLSVPYATLYYKKEGDETFTALSMKAAAENPAHFTIAIPSMDVESNLTYYIEASDGKNSSRTEEHQITVAQPNLDFNRIPALLVTEVVPDSANVDGADGYEFIEIYNNTNQSIKFEDYKIQYRYGTDPETDVIWESVPDDFEIPSKGTVVFWIINDKNRKKTVADFNAHYKTNIVENKDIVKIHSAGMANGSTRGILVATNTDMESSVAYYNEESGVDDTNADKGIFYKYPVDGTNQMVKMSAGKEAATPGKVSQAQVPAKTVQVPDDTSAPTIEDLTGKTENNQKEDLILTADAKDDQMVKTVALFYKNNEQSDYKKVLLQQDYNDLLYHFTVYSPDLIAKQSIEYYYMVSDGKNIFKTETYKVNITSDQNPDPLRLNLKNEEFLSGEKTVKATSNAAAPEKVKLFIAEKEITDNTYRSLEGESYFAFEVSGVNTFFQNGVTMGDEVLRIFDDWIPQWKTITVPIQPDKLKEGANVFTIRSGDKATPFPTENGENRDNYSLRNVRLVLADGTVIQDSSYKNPEEVIAMNDANAAVDFSMNIPAEKMLSKTYKWDTTTAEDGEYTIHAEDAVNPEVNVKVKVDNTAPVIATNVEKNKEYKGKFTIEANIHDALAGVETTEIKLDDEVITVPYETSSAQLSPGKHTLTITAEDKIGNKTELEVPFSVVDELPAKPKLISPQAGANDEKQTAHLKINVTDPTNDNLMVSFYKGFQYNAANTDQVKVFKNAADIEPPNEMVPAGETALVEEEISKISASDDDYLVTDSETQFPYHRFDVTIDDSVDESDTVELVWEGRSLEGRKVSMYAWSHEKNEWIMLDHHIAGKEDFTLKENVNAGEFVKDRKINVLVQDEIPVSPDDYDYTFVWMSDTQYYSESFPYIFDRQTQWIVENQEAMKIKYVFHTGDLVDESDKEEQWNNADQFMKTLDDANIPNGVLAGNHDVDHKTSDYTQFYRFFGEDRYKDRPYYGGSYKNNRGHYDLISANGNDYIMVYMGWGVDDESINWINQVLAEHPDRKAILNFHEYLLSTGTRHPLGDKLYNQIVVPNKNVIAVLSGHYHEAQTLVDSIDDDGDGNPDRKVYQLLADYQAGPEGGQGYMRLLHFDQDQNRIIVNTYSPYMNDYNFYDNDKYPEKDEFVIDLTLEAQQKRIATDNFTVNVYTDTLIGQKNNVKSGKDVQVPWNQLELNKRYAWYAVVEDDYTGRTVSDIWTFTTGDGNRSKN</sequence>
<dbReference type="InterPro" id="IPR011401">
    <property type="entry name" value="Pesterase_YvnB"/>
</dbReference>
<accession>A0ABZ2CBW1</accession>
<dbReference type="SUPFAM" id="SSF74853">
    <property type="entry name" value="Lamin A/C globular tail domain"/>
    <property type="match status" value="1"/>
</dbReference>
<evidence type="ECO:0000313" key="3">
    <source>
        <dbReference type="EMBL" id="WVX79507.1"/>
    </source>
</evidence>
<name>A0ABZ2CBW1_9BACI</name>
<dbReference type="SUPFAM" id="SSF56300">
    <property type="entry name" value="Metallo-dependent phosphatases"/>
    <property type="match status" value="1"/>
</dbReference>
<dbReference type="Pfam" id="PF00932">
    <property type="entry name" value="LTD"/>
    <property type="match status" value="2"/>
</dbReference>
<dbReference type="InterPro" id="IPR051918">
    <property type="entry name" value="STPP_CPPED1"/>
</dbReference>